<evidence type="ECO:0000256" key="1">
    <source>
        <dbReference type="SAM" id="MobiDB-lite"/>
    </source>
</evidence>
<proteinExistence type="predicted"/>
<gene>
    <name evidence="2" type="ORF">PV327_009997</name>
</gene>
<reference evidence="2" key="1">
    <citation type="journal article" date="2023" name="bioRxiv">
        <title>Scaffold-level genome assemblies of two parasitoid biocontrol wasps reveal the parthenogenesis mechanism and an associated novel virus.</title>
        <authorList>
            <person name="Inwood S."/>
            <person name="Skelly J."/>
            <person name="Guhlin J."/>
            <person name="Harrop T."/>
            <person name="Goldson S."/>
            <person name="Dearden P."/>
        </authorList>
    </citation>
    <scope>NUCLEOTIDE SEQUENCE</scope>
    <source>
        <strain evidence="2">Lincoln</strain>
        <tissue evidence="2">Whole body</tissue>
    </source>
</reference>
<accession>A0AA39F250</accession>
<reference evidence="2" key="2">
    <citation type="submission" date="2023-03" db="EMBL/GenBank/DDBJ databases">
        <authorList>
            <person name="Inwood S.N."/>
            <person name="Skelly J.G."/>
            <person name="Guhlin J."/>
            <person name="Harrop T.W.R."/>
            <person name="Goldson S.G."/>
            <person name="Dearden P.K."/>
        </authorList>
    </citation>
    <scope>NUCLEOTIDE SEQUENCE</scope>
    <source>
        <strain evidence="2">Lincoln</strain>
        <tissue evidence="2">Whole body</tissue>
    </source>
</reference>
<dbReference type="EMBL" id="JAQQBR010001835">
    <property type="protein sequence ID" value="KAK0161538.1"/>
    <property type="molecule type" value="Genomic_DNA"/>
</dbReference>
<evidence type="ECO:0000313" key="2">
    <source>
        <dbReference type="EMBL" id="KAK0161538.1"/>
    </source>
</evidence>
<name>A0AA39F250_MICHY</name>
<comment type="caution">
    <text evidence="2">The sequence shown here is derived from an EMBL/GenBank/DDBJ whole genome shotgun (WGS) entry which is preliminary data.</text>
</comment>
<dbReference type="AlphaFoldDB" id="A0AA39F250"/>
<feature type="region of interest" description="Disordered" evidence="1">
    <location>
        <begin position="28"/>
        <end position="94"/>
    </location>
</feature>
<evidence type="ECO:0000313" key="3">
    <source>
        <dbReference type="Proteomes" id="UP001168972"/>
    </source>
</evidence>
<feature type="compositionally biased region" description="Gly residues" evidence="1">
    <location>
        <begin position="41"/>
        <end position="52"/>
    </location>
</feature>
<organism evidence="2 3">
    <name type="scientific">Microctonus hyperodae</name>
    <name type="common">Parasitoid wasp</name>
    <dbReference type="NCBI Taxonomy" id="165561"/>
    <lineage>
        <taxon>Eukaryota</taxon>
        <taxon>Metazoa</taxon>
        <taxon>Ecdysozoa</taxon>
        <taxon>Arthropoda</taxon>
        <taxon>Hexapoda</taxon>
        <taxon>Insecta</taxon>
        <taxon>Pterygota</taxon>
        <taxon>Neoptera</taxon>
        <taxon>Endopterygota</taxon>
        <taxon>Hymenoptera</taxon>
        <taxon>Apocrita</taxon>
        <taxon>Ichneumonoidea</taxon>
        <taxon>Braconidae</taxon>
        <taxon>Euphorinae</taxon>
        <taxon>Microctonus</taxon>
    </lineage>
</organism>
<dbReference type="Proteomes" id="UP001168972">
    <property type="component" value="Unassembled WGS sequence"/>
</dbReference>
<keyword evidence="3" id="KW-1185">Reference proteome</keyword>
<sequence>MSAALAVVEKAARQQGLAFNPSKCVATSIVPSGRDKKSSGGEEGQPVLGGGVTTNHASTPEATAAPQDLALLPGNQILPSSGSVELHTEGPTTT</sequence>
<protein>
    <submittedName>
        <fullName evidence="2">Uncharacterized protein</fullName>
    </submittedName>
</protein>